<keyword evidence="2" id="KW-0813">Transport</keyword>
<comment type="caution">
    <text evidence="10">The sequence shown here is derived from an EMBL/GenBank/DDBJ whole genome shotgun (WGS) entry which is preliminary data.</text>
</comment>
<feature type="transmembrane region" description="Helical" evidence="9">
    <location>
        <begin position="81"/>
        <end position="104"/>
    </location>
</feature>
<dbReference type="Pfam" id="PF04143">
    <property type="entry name" value="Sulf_transp"/>
    <property type="match status" value="1"/>
</dbReference>
<evidence type="ECO:0000256" key="7">
    <source>
        <dbReference type="ARBA" id="ARBA00023136"/>
    </source>
</evidence>
<reference evidence="10 11" key="1">
    <citation type="submission" date="2021-03" db="EMBL/GenBank/DDBJ databases">
        <title>Genomic Encyclopedia of Type Strains, Phase IV (KMG-IV): sequencing the most valuable type-strain genomes for metagenomic binning, comparative biology and taxonomic classification.</title>
        <authorList>
            <person name="Goeker M."/>
        </authorList>
    </citation>
    <scope>NUCLEOTIDE SEQUENCE [LARGE SCALE GENOMIC DNA]</scope>
    <source>
        <strain evidence="10 11">DSM 27512</strain>
    </source>
</reference>
<feature type="transmembrane region" description="Helical" evidence="9">
    <location>
        <begin position="48"/>
        <end position="69"/>
    </location>
</feature>
<organism evidence="10 11">
    <name type="scientific">Acetoanaerobium pronyense</name>
    <dbReference type="NCBI Taxonomy" id="1482736"/>
    <lineage>
        <taxon>Bacteria</taxon>
        <taxon>Bacillati</taxon>
        <taxon>Bacillota</taxon>
        <taxon>Clostridia</taxon>
        <taxon>Peptostreptococcales</taxon>
        <taxon>Filifactoraceae</taxon>
        <taxon>Acetoanaerobium</taxon>
    </lineage>
</organism>
<feature type="transmembrane region" description="Helical" evidence="9">
    <location>
        <begin position="116"/>
        <end position="135"/>
    </location>
</feature>
<evidence type="ECO:0000313" key="11">
    <source>
        <dbReference type="Proteomes" id="UP001314903"/>
    </source>
</evidence>
<gene>
    <name evidence="10" type="ORF">J2Z35_002203</name>
</gene>
<accession>A0ABS4KKU5</accession>
<keyword evidence="7 9" id="KW-0472">Membrane</keyword>
<keyword evidence="3" id="KW-1003">Cell membrane</keyword>
<keyword evidence="5 9" id="KW-0812">Transmembrane</keyword>
<dbReference type="RefSeq" id="WP_209661455.1">
    <property type="nucleotide sequence ID" value="NZ_JAGGLI010000028.1"/>
</dbReference>
<evidence type="ECO:0000256" key="6">
    <source>
        <dbReference type="ARBA" id="ARBA00022989"/>
    </source>
</evidence>
<evidence type="ECO:0000256" key="3">
    <source>
        <dbReference type="ARBA" id="ARBA00022475"/>
    </source>
</evidence>
<dbReference type="Proteomes" id="UP001314903">
    <property type="component" value="Unassembled WGS sequence"/>
</dbReference>
<dbReference type="EMBL" id="JAGGLI010000028">
    <property type="protein sequence ID" value="MBP2028402.1"/>
    <property type="molecule type" value="Genomic_DNA"/>
</dbReference>
<evidence type="ECO:0000256" key="4">
    <source>
        <dbReference type="ARBA" id="ARBA00022519"/>
    </source>
</evidence>
<keyword evidence="4" id="KW-0997">Cell inner membrane</keyword>
<comment type="subcellular location">
    <subcellularLocation>
        <location evidence="1">Cell inner membrane</location>
        <topology evidence="1">Multi-pass membrane protein</topology>
    </subcellularLocation>
</comment>
<proteinExistence type="inferred from homology"/>
<name>A0ABS4KKU5_9FIRM</name>
<dbReference type="InterPro" id="IPR007272">
    <property type="entry name" value="Sulf_transp_TsuA/YedE"/>
</dbReference>
<sequence length="176" mass="19844">MGNIYRKKIASLFSKPWPYWFGGFMLGVLNIGMFCFTDEPIRVSTGFLYFLGGILEKLGIPVFDMYYFSTRDVQSLRSSFMLNRYVIIMFGIIFGSLISTFLSSDYKFKKIKNNKQVLFGILGGILMGYGTRVAYGCNLGAYLSAIPSYSLHGWVFGLAMFAGAYIGSKLLTKYIL</sequence>
<keyword evidence="11" id="KW-1185">Reference proteome</keyword>
<evidence type="ECO:0000313" key="10">
    <source>
        <dbReference type="EMBL" id="MBP2028402.1"/>
    </source>
</evidence>
<comment type="similarity">
    <text evidence="8">Belongs to the TsuA/YedE (TC 9.B.102) family.</text>
</comment>
<evidence type="ECO:0000256" key="8">
    <source>
        <dbReference type="ARBA" id="ARBA00035655"/>
    </source>
</evidence>
<feature type="transmembrane region" description="Helical" evidence="9">
    <location>
        <begin position="17"/>
        <end position="36"/>
    </location>
</feature>
<evidence type="ECO:0000256" key="1">
    <source>
        <dbReference type="ARBA" id="ARBA00004429"/>
    </source>
</evidence>
<protein>
    <submittedName>
        <fullName evidence="10">Membrane protein YedE/YeeE</fullName>
    </submittedName>
</protein>
<feature type="transmembrane region" description="Helical" evidence="9">
    <location>
        <begin position="141"/>
        <end position="166"/>
    </location>
</feature>
<evidence type="ECO:0000256" key="2">
    <source>
        <dbReference type="ARBA" id="ARBA00022448"/>
    </source>
</evidence>
<dbReference type="PANTHER" id="PTHR30574:SF1">
    <property type="entry name" value="SULPHUR TRANSPORT DOMAIN-CONTAINING PROTEIN"/>
    <property type="match status" value="1"/>
</dbReference>
<keyword evidence="6 9" id="KW-1133">Transmembrane helix</keyword>
<evidence type="ECO:0000256" key="9">
    <source>
        <dbReference type="SAM" id="Phobius"/>
    </source>
</evidence>
<evidence type="ECO:0000256" key="5">
    <source>
        <dbReference type="ARBA" id="ARBA00022692"/>
    </source>
</evidence>
<dbReference type="PANTHER" id="PTHR30574">
    <property type="entry name" value="INNER MEMBRANE PROTEIN YEDE"/>
    <property type="match status" value="1"/>
</dbReference>